<name>A0A179B120_9ACTO</name>
<keyword evidence="2 6" id="KW-0813">Transport</keyword>
<comment type="similarity">
    <text evidence="6">Belongs to the binding-protein-dependent transport system permease family.</text>
</comment>
<comment type="caution">
    <text evidence="8">The sequence shown here is derived from an EMBL/GenBank/DDBJ whole genome shotgun (WGS) entry which is preliminary data.</text>
</comment>
<evidence type="ECO:0000256" key="1">
    <source>
        <dbReference type="ARBA" id="ARBA00004141"/>
    </source>
</evidence>
<dbReference type="InterPro" id="IPR051204">
    <property type="entry name" value="ABC_transp_perm/SBD"/>
</dbReference>
<gene>
    <name evidence="8" type="ORF">A4H34_09880</name>
</gene>
<evidence type="ECO:0000259" key="7">
    <source>
        <dbReference type="PROSITE" id="PS50928"/>
    </source>
</evidence>
<dbReference type="Gene3D" id="1.10.3720.10">
    <property type="entry name" value="MetI-like"/>
    <property type="match status" value="1"/>
</dbReference>
<evidence type="ECO:0000256" key="4">
    <source>
        <dbReference type="ARBA" id="ARBA00022989"/>
    </source>
</evidence>
<evidence type="ECO:0000313" key="9">
    <source>
        <dbReference type="Proteomes" id="UP000078368"/>
    </source>
</evidence>
<accession>A0A179B120</accession>
<comment type="subcellular location">
    <subcellularLocation>
        <location evidence="6">Cell membrane</location>
        <topology evidence="6">Multi-pass membrane protein</topology>
    </subcellularLocation>
    <subcellularLocation>
        <location evidence="1">Membrane</location>
        <topology evidence="1">Multi-pass membrane protein</topology>
    </subcellularLocation>
</comment>
<dbReference type="AlphaFoldDB" id="A0A179B120"/>
<feature type="transmembrane region" description="Helical" evidence="6">
    <location>
        <begin position="12"/>
        <end position="33"/>
    </location>
</feature>
<dbReference type="InterPro" id="IPR000515">
    <property type="entry name" value="MetI-like"/>
</dbReference>
<dbReference type="GO" id="GO:0055085">
    <property type="term" value="P:transmembrane transport"/>
    <property type="evidence" value="ECO:0007669"/>
    <property type="project" value="InterPro"/>
</dbReference>
<sequence length="249" mass="26538">MTKARKKVNGLTWRSLLVQPIALLIILIVMLTWRNTADLSETERVTLAPAQLQKLTLEHLNLTVVSAVIVLALAIPIGIILTRKPFRRLSTPVMVLANIGQAAPTVGLVVLFAFWLDFGYKAALASLVVYAFLPVLKNTMVGLRAVDPKLVEAARGMGMSSPAILAKVELPLAVPVMLAGIRTALVLLVGSATLATFVKGGGLGLLITTGVNLSLTRVLVFGSLLVAVLALAVDWAARVVEFVFYPKGL</sequence>
<organism evidence="8 9">
    <name type="scientific">Peptidiphaga gingivicola</name>
    <dbReference type="NCBI Taxonomy" id="2741497"/>
    <lineage>
        <taxon>Bacteria</taxon>
        <taxon>Bacillati</taxon>
        <taxon>Actinomycetota</taxon>
        <taxon>Actinomycetes</taxon>
        <taxon>Actinomycetales</taxon>
        <taxon>Actinomycetaceae</taxon>
        <taxon>Peptidiphaga</taxon>
    </lineage>
</organism>
<dbReference type="OrthoDB" id="9801163at2"/>
<dbReference type="EMBL" id="LVZK01000003">
    <property type="protein sequence ID" value="OAP85392.1"/>
    <property type="molecule type" value="Genomic_DNA"/>
</dbReference>
<evidence type="ECO:0000313" key="8">
    <source>
        <dbReference type="EMBL" id="OAP85392.1"/>
    </source>
</evidence>
<dbReference type="RefSeq" id="WP_009199916.1">
    <property type="nucleotide sequence ID" value="NZ_LVZK01000003.1"/>
</dbReference>
<protein>
    <submittedName>
        <fullName evidence="8">ABC transporter permease</fullName>
    </submittedName>
</protein>
<keyword evidence="4 6" id="KW-1133">Transmembrane helix</keyword>
<evidence type="ECO:0000256" key="3">
    <source>
        <dbReference type="ARBA" id="ARBA00022692"/>
    </source>
</evidence>
<feature type="transmembrane region" description="Helical" evidence="6">
    <location>
        <begin position="218"/>
        <end position="237"/>
    </location>
</feature>
<feature type="transmembrane region" description="Helical" evidence="6">
    <location>
        <begin position="187"/>
        <end position="206"/>
    </location>
</feature>
<dbReference type="GO" id="GO:0005886">
    <property type="term" value="C:plasma membrane"/>
    <property type="evidence" value="ECO:0007669"/>
    <property type="project" value="UniProtKB-SubCell"/>
</dbReference>
<dbReference type="PANTHER" id="PTHR30177">
    <property type="entry name" value="GLYCINE BETAINE/L-PROLINE TRANSPORT SYSTEM PERMEASE PROTEIN PROW"/>
    <property type="match status" value="1"/>
</dbReference>
<dbReference type="CDD" id="cd06261">
    <property type="entry name" value="TM_PBP2"/>
    <property type="match status" value="1"/>
</dbReference>
<dbReference type="InterPro" id="IPR035906">
    <property type="entry name" value="MetI-like_sf"/>
</dbReference>
<keyword evidence="5 6" id="KW-0472">Membrane</keyword>
<dbReference type="PROSITE" id="PS50928">
    <property type="entry name" value="ABC_TM1"/>
    <property type="match status" value="1"/>
</dbReference>
<dbReference type="Proteomes" id="UP000078368">
    <property type="component" value="Unassembled WGS sequence"/>
</dbReference>
<feature type="transmembrane region" description="Helical" evidence="6">
    <location>
        <begin position="62"/>
        <end position="81"/>
    </location>
</feature>
<dbReference type="SUPFAM" id="SSF161098">
    <property type="entry name" value="MetI-like"/>
    <property type="match status" value="1"/>
</dbReference>
<dbReference type="PANTHER" id="PTHR30177:SF4">
    <property type="entry name" value="OSMOPROTECTANT IMPORT PERMEASE PROTEIN OSMW"/>
    <property type="match status" value="1"/>
</dbReference>
<reference evidence="8 9" key="1">
    <citation type="submission" date="2016-04" db="EMBL/GenBank/DDBJ databases">
        <title>Peptidophaga gingivicola gen. nov., sp. nov., isolated from human subgingival plaque.</title>
        <authorList>
            <person name="Beall C.J."/>
            <person name="Mokrzan E.M."/>
            <person name="Griffen A.L."/>
            <person name="Leys E.J."/>
        </authorList>
    </citation>
    <scope>NUCLEOTIDE SEQUENCE [LARGE SCALE GENOMIC DNA]</scope>
    <source>
        <strain evidence="8 9">BA112</strain>
    </source>
</reference>
<evidence type="ECO:0000256" key="5">
    <source>
        <dbReference type="ARBA" id="ARBA00023136"/>
    </source>
</evidence>
<dbReference type="GO" id="GO:0031460">
    <property type="term" value="P:glycine betaine transport"/>
    <property type="evidence" value="ECO:0007669"/>
    <property type="project" value="TreeGrafter"/>
</dbReference>
<keyword evidence="9" id="KW-1185">Reference proteome</keyword>
<evidence type="ECO:0000256" key="6">
    <source>
        <dbReference type="RuleBase" id="RU363032"/>
    </source>
</evidence>
<feature type="domain" description="ABC transmembrane type-1" evidence="7">
    <location>
        <begin position="56"/>
        <end position="237"/>
    </location>
</feature>
<proteinExistence type="inferred from homology"/>
<dbReference type="Pfam" id="PF00528">
    <property type="entry name" value="BPD_transp_1"/>
    <property type="match status" value="1"/>
</dbReference>
<feature type="transmembrane region" description="Helical" evidence="6">
    <location>
        <begin position="93"/>
        <end position="116"/>
    </location>
</feature>
<dbReference type="STRING" id="1823756.A4H34_09880"/>
<keyword evidence="3 6" id="KW-0812">Transmembrane</keyword>
<evidence type="ECO:0000256" key="2">
    <source>
        <dbReference type="ARBA" id="ARBA00022448"/>
    </source>
</evidence>